<evidence type="ECO:0000256" key="4">
    <source>
        <dbReference type="ARBA" id="ARBA00022598"/>
    </source>
</evidence>
<keyword evidence="5 10" id="KW-0317">Glutathione biosynthesis</keyword>
<keyword evidence="7 10" id="KW-0067">ATP-binding</keyword>
<dbReference type="EMBL" id="AFRT01000561">
    <property type="protein sequence ID" value="ELU43378.1"/>
    <property type="molecule type" value="Genomic_DNA"/>
</dbReference>
<comment type="pathway">
    <text evidence="1 10">Sulfur metabolism; glutathione biosynthesis; glutathione from L-cysteine and L-glutamate: step 1/2.</text>
</comment>
<feature type="compositionally biased region" description="Basic and acidic residues" evidence="11">
    <location>
        <begin position="850"/>
        <end position="865"/>
    </location>
</feature>
<reference evidence="12 13" key="1">
    <citation type="journal article" date="2013" name="Nat. Commun.">
        <title>The evolution and pathogenic mechanisms of the rice sheath blight pathogen.</title>
        <authorList>
            <person name="Zheng A."/>
            <person name="Lin R."/>
            <person name="Xu L."/>
            <person name="Qin P."/>
            <person name="Tang C."/>
            <person name="Ai P."/>
            <person name="Zhang D."/>
            <person name="Liu Y."/>
            <person name="Sun Z."/>
            <person name="Feng H."/>
            <person name="Wang Y."/>
            <person name="Chen Y."/>
            <person name="Liang X."/>
            <person name="Fu R."/>
            <person name="Li Q."/>
            <person name="Zhang J."/>
            <person name="Yu X."/>
            <person name="Xie Z."/>
            <person name="Ding L."/>
            <person name="Guan P."/>
            <person name="Tang J."/>
            <person name="Liang Y."/>
            <person name="Wang S."/>
            <person name="Deng Q."/>
            <person name="Li S."/>
            <person name="Zhu J."/>
            <person name="Wang L."/>
            <person name="Liu H."/>
            <person name="Li P."/>
        </authorList>
    </citation>
    <scope>NUCLEOTIDE SEQUENCE [LARGE SCALE GENOMIC DNA]</scope>
    <source>
        <strain evidence="13">AG-1 IA</strain>
    </source>
</reference>
<comment type="catalytic activity">
    <reaction evidence="10">
        <text>L-cysteine + L-glutamate + ATP = gamma-L-glutamyl-L-cysteine + ADP + phosphate + H(+)</text>
        <dbReference type="Rhea" id="RHEA:13285"/>
        <dbReference type="ChEBI" id="CHEBI:15378"/>
        <dbReference type="ChEBI" id="CHEBI:29985"/>
        <dbReference type="ChEBI" id="CHEBI:30616"/>
        <dbReference type="ChEBI" id="CHEBI:35235"/>
        <dbReference type="ChEBI" id="CHEBI:43474"/>
        <dbReference type="ChEBI" id="CHEBI:58173"/>
        <dbReference type="ChEBI" id="CHEBI:456216"/>
        <dbReference type="EC" id="6.3.2.2"/>
    </reaction>
</comment>
<dbReference type="EC" id="6.3.2.2" evidence="3 10"/>
<evidence type="ECO:0000256" key="10">
    <source>
        <dbReference type="RuleBase" id="RU367135"/>
    </source>
</evidence>
<keyword evidence="6 10" id="KW-0547">Nucleotide-binding</keyword>
<dbReference type="AlphaFoldDB" id="L8X2Z2"/>
<dbReference type="Gene3D" id="1.10.8.960">
    <property type="match status" value="1"/>
</dbReference>
<evidence type="ECO:0000256" key="6">
    <source>
        <dbReference type="ARBA" id="ARBA00022741"/>
    </source>
</evidence>
<evidence type="ECO:0000256" key="11">
    <source>
        <dbReference type="SAM" id="MobiDB-lite"/>
    </source>
</evidence>
<dbReference type="GO" id="GO:0004357">
    <property type="term" value="F:glutamate-cysteine ligase activity"/>
    <property type="evidence" value="ECO:0007669"/>
    <property type="project" value="UniProtKB-UniRule"/>
</dbReference>
<proteinExistence type="inferred from homology"/>
<evidence type="ECO:0000313" key="12">
    <source>
        <dbReference type="EMBL" id="ELU43378.1"/>
    </source>
</evidence>
<dbReference type="OMA" id="IAHMFIR"/>
<comment type="caution">
    <text evidence="12">The sequence shown here is derived from an EMBL/GenBank/DDBJ whole genome shotgun (WGS) entry which is preliminary data.</text>
</comment>
<dbReference type="OrthoDB" id="7939818at2759"/>
<accession>L8X2Z2</accession>
<keyword evidence="4 10" id="KW-0436">Ligase</keyword>
<dbReference type="GO" id="GO:0005524">
    <property type="term" value="F:ATP binding"/>
    <property type="evidence" value="ECO:0007669"/>
    <property type="project" value="UniProtKB-UniRule"/>
</dbReference>
<dbReference type="Proteomes" id="UP000011668">
    <property type="component" value="Unassembled WGS sequence"/>
</dbReference>
<evidence type="ECO:0000256" key="2">
    <source>
        <dbReference type="ARBA" id="ARBA00008100"/>
    </source>
</evidence>
<dbReference type="STRING" id="983506.L8X2Z2"/>
<dbReference type="PANTHER" id="PTHR11164:SF0">
    <property type="entry name" value="GLUTAMATE--CYSTEINE LIGASE CATALYTIC SUBUNIT"/>
    <property type="match status" value="1"/>
</dbReference>
<feature type="region of interest" description="Disordered" evidence="11">
    <location>
        <begin position="850"/>
        <end position="880"/>
    </location>
</feature>
<dbReference type="HOGENOM" id="CLU_010467_1_0_1"/>
<dbReference type="Pfam" id="PF03074">
    <property type="entry name" value="GCS"/>
    <property type="match status" value="1"/>
</dbReference>
<evidence type="ECO:0000256" key="9">
    <source>
        <dbReference type="ARBA" id="ARBA00032122"/>
    </source>
</evidence>
<gene>
    <name evidence="12" type="ORF">AG1IA_02592</name>
</gene>
<dbReference type="Gene3D" id="3.30.590.50">
    <property type="match status" value="2"/>
</dbReference>
<dbReference type="GO" id="GO:0006750">
    <property type="term" value="P:glutathione biosynthetic process"/>
    <property type="evidence" value="ECO:0007669"/>
    <property type="project" value="UniProtKB-UniRule"/>
</dbReference>
<protein>
    <recommendedName>
        <fullName evidence="3 10">Glutamate--cysteine ligase</fullName>
        <ecNumber evidence="3 10">6.3.2.2</ecNumber>
    </recommendedName>
    <alternativeName>
        <fullName evidence="9 10">Gamma-ECS</fullName>
    </alternativeName>
    <alternativeName>
        <fullName evidence="8 10">Gamma-glutamylcysteine synthetase</fullName>
    </alternativeName>
</protein>
<dbReference type="GO" id="GO:0017109">
    <property type="term" value="C:glutamate-cysteine ligase complex"/>
    <property type="evidence" value="ECO:0007669"/>
    <property type="project" value="TreeGrafter"/>
</dbReference>
<organism evidence="12 13">
    <name type="scientific">Thanatephorus cucumeris (strain AG1-IA)</name>
    <name type="common">Rice sheath blight fungus</name>
    <name type="synonym">Rhizoctonia solani</name>
    <dbReference type="NCBI Taxonomy" id="983506"/>
    <lineage>
        <taxon>Eukaryota</taxon>
        <taxon>Fungi</taxon>
        <taxon>Dikarya</taxon>
        <taxon>Basidiomycota</taxon>
        <taxon>Agaricomycotina</taxon>
        <taxon>Agaricomycetes</taxon>
        <taxon>Cantharellales</taxon>
        <taxon>Ceratobasidiaceae</taxon>
        <taxon>Rhizoctonia</taxon>
        <taxon>Rhizoctonia solani AG-1</taxon>
    </lineage>
</organism>
<sequence>MGLAVVGTPLDWEETQKHADYIREHGITQFLNIWRKQQNRKDYPFLWGDEIESMVISYDEENRDARLSLRQSEILPKIQACESRLREMFPSNVSPSGSVPEFQPECNRYMLESAPGSPYNGSVDSLLSVEKDMRNRRKLAKAYLLPSESLMTLTSFPRLGVREPFTHHPETDPVHAATTRAPGVYSLALRSLIANMKSRRGAKVAANISIYFDTNTPRPFVDPTIPWETGISPEDHGQLPLSSSNKLELTKLNLRVTLQARDVDEARVVYDALVPVTPIMMALTASSPAYRGYLADVDCRWDILEESCDDRTEEEKGLKPLKEGQHRIPKSRWSSVDMYLSENAENRPEYNDIPIPFHEGVYRRLRDNNVDDLLAKLLAHLFVRDPLLVLPEKLEQDDETSTEHFESFQSTNWQSLRLKPPSQTGECGWRIEFRTMEVQPTDFENAAMALFVVLLSRAILSFGLNLYLPISKVDENMKRAQRRDAVRGERFWFRKRVGTITRNSSNGDSNGREHVIGNGLQGVAEDECEEMTINEIINGKGSYLGLFGIVDAYIESLDVDATRKLKLRKYIELVRRRAEGSLQTPATWMRNFVRSHPAYKHDSVVSREVNYDLMKAIDEIMMSLINNLRLPRTLINGIPLIPTYVHPYCTRDWFHGSGALAGNHMRGSPTLGGEPHLGYHQMTLVTWPTHEYLQPEKCMAPAPITRTKLLVSAKTASKAGRTTASSSRIESRGLETGPTVIAGFVVQLSKGVWGFCCGPEVARLAVGGAGGFCAFILSAEGNFELTTLIQIVLYPQLRKINRSGTSKIDKSRLASLTIAYGGVEGSKKSPALFHICFTCVSRSTNQMRQKVESESHLEKSQDLSRRAQKPPSLTHLDHLKNGTLLPRPPCVIMAPDYHVFLLISAALVQLYGIRPTKA</sequence>
<dbReference type="InterPro" id="IPR014746">
    <property type="entry name" value="Gln_synth/guanido_kin_cat_dom"/>
</dbReference>
<name>L8X2Z2_THACA</name>
<evidence type="ECO:0000256" key="3">
    <source>
        <dbReference type="ARBA" id="ARBA00012220"/>
    </source>
</evidence>
<comment type="similarity">
    <text evidence="2 10">Belongs to the glutamate--cysteine ligase type 3 family.</text>
</comment>
<evidence type="ECO:0000256" key="8">
    <source>
        <dbReference type="ARBA" id="ARBA00030585"/>
    </source>
</evidence>
<evidence type="ECO:0000256" key="5">
    <source>
        <dbReference type="ARBA" id="ARBA00022684"/>
    </source>
</evidence>
<dbReference type="SUPFAM" id="SSF55931">
    <property type="entry name" value="Glutamine synthetase/guanido kinase"/>
    <property type="match status" value="1"/>
</dbReference>
<evidence type="ECO:0000256" key="7">
    <source>
        <dbReference type="ARBA" id="ARBA00022840"/>
    </source>
</evidence>
<keyword evidence="13" id="KW-1185">Reference proteome</keyword>
<dbReference type="UniPathway" id="UPA00142">
    <property type="reaction ID" value="UER00209"/>
</dbReference>
<evidence type="ECO:0000256" key="1">
    <source>
        <dbReference type="ARBA" id="ARBA00005006"/>
    </source>
</evidence>
<dbReference type="PANTHER" id="PTHR11164">
    <property type="entry name" value="GLUTAMATE CYSTEINE LIGASE"/>
    <property type="match status" value="1"/>
</dbReference>
<evidence type="ECO:0000313" key="13">
    <source>
        <dbReference type="Proteomes" id="UP000011668"/>
    </source>
</evidence>
<dbReference type="InterPro" id="IPR004308">
    <property type="entry name" value="GCS"/>
</dbReference>